<evidence type="ECO:0000256" key="3">
    <source>
        <dbReference type="SAM" id="MobiDB-lite"/>
    </source>
</evidence>
<dbReference type="Pfam" id="PF00196">
    <property type="entry name" value="GerE"/>
    <property type="match status" value="1"/>
</dbReference>
<dbReference type="InterPro" id="IPR011006">
    <property type="entry name" value="CheY-like_superfamily"/>
</dbReference>
<feature type="compositionally biased region" description="Basic residues" evidence="3">
    <location>
        <begin position="243"/>
        <end position="253"/>
    </location>
</feature>
<keyword evidence="1" id="KW-0238">DNA-binding</keyword>
<dbReference type="SUPFAM" id="SSF52172">
    <property type="entry name" value="CheY-like"/>
    <property type="match status" value="1"/>
</dbReference>
<dbReference type="SMART" id="SM00421">
    <property type="entry name" value="HTH_LUXR"/>
    <property type="match status" value="1"/>
</dbReference>
<dbReference type="InterPro" id="IPR016032">
    <property type="entry name" value="Sig_transdc_resp-reg_C-effctor"/>
</dbReference>
<protein>
    <submittedName>
        <fullName evidence="5">Response regulator transcription factor</fullName>
    </submittedName>
</protein>
<feature type="domain" description="Response regulatory" evidence="4">
    <location>
        <begin position="3"/>
        <end position="118"/>
    </location>
</feature>
<keyword evidence="2" id="KW-0597">Phosphoprotein</keyword>
<dbReference type="PANTHER" id="PTHR43214:SF42">
    <property type="entry name" value="TRANSCRIPTIONAL REGULATORY PROTEIN DESR"/>
    <property type="match status" value="1"/>
</dbReference>
<evidence type="ECO:0000313" key="6">
    <source>
        <dbReference type="Proteomes" id="UP000827138"/>
    </source>
</evidence>
<feature type="region of interest" description="Disordered" evidence="3">
    <location>
        <begin position="220"/>
        <end position="253"/>
    </location>
</feature>
<dbReference type="PROSITE" id="PS50110">
    <property type="entry name" value="RESPONSE_REGULATORY"/>
    <property type="match status" value="1"/>
</dbReference>
<sequence length="253" mass="27051">MIRLLIADDEDLVRSALAALLALEDDLAVVAEASASTEAVRLAREFRPDLAVLDLEMPPPDGLRAAEEIGAELPTRVVLVTRHARPAVLRRALSAGVRGFVPKTTPAARPAEIIPDVAAGRRYVDPDIAASALTEDDCSLSDRELQVLRAARTGASVAEIAVEVHLAQGTGTGTGTVRNYLPAAMSEPGAPTRHAAAHHAWQQGWIRAGNRNRSVARNRSVLGTLSTRPARTASPWPAASRTRLPRPRSFRRG</sequence>
<feature type="modified residue" description="4-aspartylphosphate" evidence="2">
    <location>
        <position position="54"/>
    </location>
</feature>
<evidence type="ECO:0000259" key="4">
    <source>
        <dbReference type="PROSITE" id="PS50110"/>
    </source>
</evidence>
<reference evidence="5 6" key="1">
    <citation type="submission" date="2021-08" db="EMBL/GenBank/DDBJ databases">
        <authorList>
            <person name="Ping M."/>
        </authorList>
    </citation>
    <scope>NUCLEOTIDE SEQUENCE [LARGE SCALE GENOMIC DNA]</scope>
    <source>
        <strain evidence="5 6">MG28</strain>
    </source>
</reference>
<accession>A0ABX8XN80</accession>
<proteinExistence type="predicted"/>
<dbReference type="PANTHER" id="PTHR43214">
    <property type="entry name" value="TWO-COMPONENT RESPONSE REGULATOR"/>
    <property type="match status" value="1"/>
</dbReference>
<evidence type="ECO:0000313" key="5">
    <source>
        <dbReference type="EMBL" id="QYX77029.1"/>
    </source>
</evidence>
<name>A0ABX8XN80_9ACTN</name>
<organism evidence="5 6">
    <name type="scientific">Streptomyces akebiae</name>
    <dbReference type="NCBI Taxonomy" id="2865673"/>
    <lineage>
        <taxon>Bacteria</taxon>
        <taxon>Bacillati</taxon>
        <taxon>Actinomycetota</taxon>
        <taxon>Actinomycetes</taxon>
        <taxon>Kitasatosporales</taxon>
        <taxon>Streptomycetaceae</taxon>
        <taxon>Streptomyces</taxon>
    </lineage>
</organism>
<dbReference type="Proteomes" id="UP000827138">
    <property type="component" value="Chromosome"/>
</dbReference>
<evidence type="ECO:0000256" key="1">
    <source>
        <dbReference type="ARBA" id="ARBA00023125"/>
    </source>
</evidence>
<dbReference type="Gene3D" id="3.40.50.2300">
    <property type="match status" value="1"/>
</dbReference>
<dbReference type="SMART" id="SM00448">
    <property type="entry name" value="REC"/>
    <property type="match status" value="1"/>
</dbReference>
<dbReference type="InterPro" id="IPR001789">
    <property type="entry name" value="Sig_transdc_resp-reg_receiver"/>
</dbReference>
<dbReference type="Pfam" id="PF00072">
    <property type="entry name" value="Response_reg"/>
    <property type="match status" value="1"/>
</dbReference>
<dbReference type="EMBL" id="CP080647">
    <property type="protein sequence ID" value="QYX77029.1"/>
    <property type="molecule type" value="Genomic_DNA"/>
</dbReference>
<dbReference type="SUPFAM" id="SSF46894">
    <property type="entry name" value="C-terminal effector domain of the bipartite response regulators"/>
    <property type="match status" value="1"/>
</dbReference>
<dbReference type="InterPro" id="IPR000792">
    <property type="entry name" value="Tscrpt_reg_LuxR_C"/>
</dbReference>
<gene>
    <name evidence="5" type="ORF">K1J60_11345</name>
</gene>
<keyword evidence="6" id="KW-1185">Reference proteome</keyword>
<dbReference type="InterPro" id="IPR039420">
    <property type="entry name" value="WalR-like"/>
</dbReference>
<evidence type="ECO:0000256" key="2">
    <source>
        <dbReference type="PROSITE-ProRule" id="PRU00169"/>
    </source>
</evidence>